<dbReference type="InterPro" id="IPR010982">
    <property type="entry name" value="Lambda_DNA-bd_dom_sf"/>
</dbReference>
<keyword evidence="6" id="KW-0238">DNA-binding</keyword>
<evidence type="ECO:0000256" key="9">
    <source>
        <dbReference type="ARBA" id="ARBA00023242"/>
    </source>
</evidence>
<feature type="region of interest" description="Disordered" evidence="10">
    <location>
        <begin position="150"/>
        <end position="255"/>
    </location>
</feature>
<dbReference type="AlphaFoldDB" id="A0A6P7FYS4"/>
<feature type="compositionally biased region" description="Polar residues" evidence="10">
    <location>
        <begin position="222"/>
        <end position="235"/>
    </location>
</feature>
<dbReference type="SUPFAM" id="SSF47413">
    <property type="entry name" value="lambda repressor-like DNA-binding domains"/>
    <property type="match status" value="1"/>
</dbReference>
<feature type="compositionally biased region" description="Basic and acidic residues" evidence="10">
    <location>
        <begin position="7"/>
        <end position="17"/>
    </location>
</feature>
<name>A0A6P7FYS4_DIAVI</name>
<dbReference type="SMART" id="SM01109">
    <property type="entry name" value="CUT"/>
    <property type="match status" value="1"/>
</dbReference>
<dbReference type="GO" id="GO:0000981">
    <property type="term" value="F:DNA-binding transcription factor activity, RNA polymerase II-specific"/>
    <property type="evidence" value="ECO:0007669"/>
    <property type="project" value="TreeGrafter"/>
</dbReference>
<evidence type="ECO:0000256" key="2">
    <source>
        <dbReference type="ARBA" id="ARBA00008190"/>
    </source>
</evidence>
<accession>A0A6P7FYS4</accession>
<dbReference type="InterPro" id="IPR003350">
    <property type="entry name" value="CUT_dom"/>
</dbReference>
<feature type="compositionally biased region" description="Low complexity" evidence="10">
    <location>
        <begin position="150"/>
        <end position="170"/>
    </location>
</feature>
<feature type="compositionally biased region" description="Polar residues" evidence="10">
    <location>
        <begin position="45"/>
        <end position="57"/>
    </location>
</feature>
<feature type="domain" description="CUT" evidence="11">
    <location>
        <begin position="293"/>
        <end position="380"/>
    </location>
</feature>
<keyword evidence="3" id="KW-0677">Repeat</keyword>
<comment type="subcellular location">
    <subcellularLocation>
        <location evidence="1">Nucleus</location>
    </subcellularLocation>
</comment>
<reference evidence="12" key="1">
    <citation type="submission" date="2025-08" db="UniProtKB">
        <authorList>
            <consortium name="RefSeq"/>
        </authorList>
    </citation>
    <scope>IDENTIFICATION</scope>
    <source>
        <tissue evidence="12">Whole insect</tissue>
    </source>
</reference>
<dbReference type="PANTHER" id="PTHR14043">
    <property type="entry name" value="CCAAT DISPLACEMENT PROTEIN-RELATED"/>
    <property type="match status" value="1"/>
</dbReference>
<dbReference type="FunFam" id="1.10.260.40:FF:000027">
    <property type="entry name" value="Homeobox protein cut-like"/>
    <property type="match status" value="1"/>
</dbReference>
<organism evidence="12">
    <name type="scientific">Diabrotica virgifera virgifera</name>
    <name type="common">western corn rootworm</name>
    <dbReference type="NCBI Taxonomy" id="50390"/>
    <lineage>
        <taxon>Eukaryota</taxon>
        <taxon>Metazoa</taxon>
        <taxon>Ecdysozoa</taxon>
        <taxon>Arthropoda</taxon>
        <taxon>Hexapoda</taxon>
        <taxon>Insecta</taxon>
        <taxon>Pterygota</taxon>
        <taxon>Neoptera</taxon>
        <taxon>Endopterygota</taxon>
        <taxon>Coleoptera</taxon>
        <taxon>Polyphaga</taxon>
        <taxon>Cucujiformia</taxon>
        <taxon>Chrysomeloidea</taxon>
        <taxon>Chrysomelidae</taxon>
        <taxon>Galerucinae</taxon>
        <taxon>Diabroticina</taxon>
        <taxon>Diabroticites</taxon>
        <taxon>Diabrotica</taxon>
    </lineage>
</organism>
<dbReference type="PROSITE" id="PS51042">
    <property type="entry name" value="CUT"/>
    <property type="match status" value="1"/>
</dbReference>
<dbReference type="GO" id="GO:0000977">
    <property type="term" value="F:RNA polymerase II transcription regulatory region sequence-specific DNA binding"/>
    <property type="evidence" value="ECO:0007669"/>
    <property type="project" value="TreeGrafter"/>
</dbReference>
<sequence>MTPYGRPDNDHPEDRLVHILNDPNFHQHMKQPPPEDSHSNEDSKSPQGCSSPFSRDSSMNKRLKKYENDDISQDKVVRIYQEELAKLMGRRIEDFRGPRDGPFPGGNSMERTPEDLRMVLDAYHREFAKLNHGQNPTQMPLSLLAIQQQALAHHHQQQQQQQQQHQQQHLNSNGGVQDLSIPKDKMKMVNGGMDDKEKDDDHVSRHSGSAFSLVRPKIEPGTQPNTGSTASSPLGNSILPPMTPTDDFSGSAAASPLQRMASITNSLISQPTTPHHPSSNNRPLKAVLPPITQQQFDLYNNLNTEDIVKKVKEQLSQYSISQRLFGESVLGLSQGSVSDLLARPKPWHMLTQKGREPFIRMKMFLEDDNAVHKLVASQYKIAPEKLMRTGGYGGARLCPSKDEEVLRRWDRNNSRPVRDSEVWRLRKNQDLQLLFGKPDLVIEIMKGRRALSGQCKSKARCDKCQESHNSKECKKTDLTPKCFNCSGDHFTTNLSACQEFQRQKLIKDAMSSNNISDQDANKQFPRNSYAKVTSINTEQTTNLSCLKTFPPLNPNNYTPTQSPSNPINKMSTNNIFYNNNSNNTNSRTFKRQRPNSPDPTLILHNEIISSPRSQLPTGGILDSINYKGNINNNPVASHSDLSMINSILELDIEIVSKVLVTKSININKEELENLVKLTINGNTSSNSQTSTMQ</sequence>
<keyword evidence="5" id="KW-0175">Coiled coil</keyword>
<protein>
    <submittedName>
        <fullName evidence="12">Homeobox protein cut-like</fullName>
    </submittedName>
</protein>
<feature type="region of interest" description="Disordered" evidence="10">
    <location>
        <begin position="1"/>
        <end position="67"/>
    </location>
</feature>
<comment type="similarity">
    <text evidence="2">Belongs to the CUT homeobox family.</text>
</comment>
<keyword evidence="4" id="KW-0805">Transcription regulation</keyword>
<evidence type="ECO:0000256" key="7">
    <source>
        <dbReference type="ARBA" id="ARBA00023155"/>
    </source>
</evidence>
<dbReference type="Gene3D" id="1.10.260.40">
    <property type="entry name" value="lambda repressor-like DNA-binding domains"/>
    <property type="match status" value="1"/>
</dbReference>
<proteinExistence type="inferred from homology"/>
<feature type="compositionally biased region" description="Basic and acidic residues" evidence="10">
    <location>
        <begin position="33"/>
        <end position="44"/>
    </location>
</feature>
<keyword evidence="9" id="KW-0539">Nucleus</keyword>
<evidence type="ECO:0000256" key="10">
    <source>
        <dbReference type="SAM" id="MobiDB-lite"/>
    </source>
</evidence>
<evidence type="ECO:0000256" key="1">
    <source>
        <dbReference type="ARBA" id="ARBA00004123"/>
    </source>
</evidence>
<gene>
    <name evidence="12" type="primary">LOC114332156</name>
</gene>
<evidence type="ECO:0000256" key="6">
    <source>
        <dbReference type="ARBA" id="ARBA00023125"/>
    </source>
</evidence>
<evidence type="ECO:0000259" key="11">
    <source>
        <dbReference type="PROSITE" id="PS51042"/>
    </source>
</evidence>
<evidence type="ECO:0000256" key="4">
    <source>
        <dbReference type="ARBA" id="ARBA00023015"/>
    </source>
</evidence>
<evidence type="ECO:0000313" key="12">
    <source>
        <dbReference type="RefSeq" id="XP_028137690.1"/>
    </source>
</evidence>
<evidence type="ECO:0000256" key="8">
    <source>
        <dbReference type="ARBA" id="ARBA00023163"/>
    </source>
</evidence>
<evidence type="ECO:0000256" key="3">
    <source>
        <dbReference type="ARBA" id="ARBA00022737"/>
    </source>
</evidence>
<feature type="compositionally biased region" description="Basic and acidic residues" evidence="10">
    <location>
        <begin position="181"/>
        <end position="204"/>
    </location>
</feature>
<dbReference type="PANTHER" id="PTHR14043:SF2">
    <property type="entry name" value="HOMEOBOX PROTEIN CUT"/>
    <property type="match status" value="1"/>
</dbReference>
<keyword evidence="8" id="KW-0804">Transcription</keyword>
<dbReference type="InParanoid" id="A0A6P7FYS4"/>
<keyword evidence="7" id="KW-0371">Homeobox</keyword>
<dbReference type="RefSeq" id="XP_028137690.1">
    <property type="nucleotide sequence ID" value="XM_028281889.1"/>
</dbReference>
<dbReference type="GO" id="GO:0005634">
    <property type="term" value="C:nucleus"/>
    <property type="evidence" value="ECO:0007669"/>
    <property type="project" value="UniProtKB-SubCell"/>
</dbReference>
<evidence type="ECO:0000256" key="5">
    <source>
        <dbReference type="ARBA" id="ARBA00023054"/>
    </source>
</evidence>
<dbReference type="Pfam" id="PF02376">
    <property type="entry name" value="CUT"/>
    <property type="match status" value="1"/>
</dbReference>